<dbReference type="EMBL" id="CP011307">
    <property type="protein sequence ID" value="ALP94974.1"/>
    <property type="molecule type" value="Genomic_DNA"/>
</dbReference>
<evidence type="ECO:0000313" key="2">
    <source>
        <dbReference type="EMBL" id="ALP94974.1"/>
    </source>
</evidence>
<keyword evidence="3" id="KW-1185">Reference proteome</keyword>
<evidence type="ECO:0000259" key="1">
    <source>
        <dbReference type="Pfam" id="PF01425"/>
    </source>
</evidence>
<dbReference type="InterPro" id="IPR000120">
    <property type="entry name" value="Amidase"/>
</dbReference>
<proteinExistence type="predicted"/>
<dbReference type="STRING" id="1297617.IB211_02583"/>
<name>A0A0S2W6M2_9FIRM</name>
<dbReference type="Gene3D" id="3.90.1300.10">
    <property type="entry name" value="Amidase signature (AS) domain"/>
    <property type="match status" value="1"/>
</dbReference>
<gene>
    <name evidence="2" type="ORF">IB211_02583</name>
</gene>
<protein>
    <submittedName>
        <fullName evidence="2">Aspartyl-tRNA(Asn) amidotransferase subunit A</fullName>
        <ecNumber evidence="2">6.3.5.6</ecNumber>
        <ecNumber evidence="2">6.3.5.7</ecNumber>
    </submittedName>
</protein>
<dbReference type="PANTHER" id="PTHR11895">
    <property type="entry name" value="TRANSAMIDASE"/>
    <property type="match status" value="1"/>
</dbReference>
<dbReference type="AlphaFoldDB" id="A0A0S2W6M2"/>
<dbReference type="InterPro" id="IPR023631">
    <property type="entry name" value="Amidase_dom"/>
</dbReference>
<dbReference type="GO" id="GO:0016740">
    <property type="term" value="F:transferase activity"/>
    <property type="evidence" value="ECO:0007669"/>
    <property type="project" value="UniProtKB-KW"/>
</dbReference>
<dbReference type="RefSeq" id="WP_033117380.1">
    <property type="nucleotide sequence ID" value="NZ_CP011307.1"/>
</dbReference>
<sequence>MTHQELLRLSLVQAQALIAGKEVTPLELVDAYLSRIEETEAKFRSFAEVYADAARSSARALTEMQAAGRFLGPLHGIPVSLKDNINVKGLRTTACSQVYRDNYPTEDAVVVRRLKAAGAVIIGKTVMHEFAQGATTDSPMFGAAHNPWDPARFCCGSSGGSAASVANATSLASLGTDTGGSIRLPSGVCGLVGMRPTIGRVSLNGIVPLAWSLDACGPITRSIRDNALMLGVLAGEEPGDPSTAKRPGDDFSRTIDRGVKGLRIGILPEVLFQKDQPAVVAAVQRALETFRSLGAEIVKCRVNRLELMPKAWSAVCYVEATSFHQKNLRTCPLDYGDDVRVLFQAGEFISGTTYVHAQRYRRWLREQFRTLFREQVDLLLFPTLPFTAVPIGDYELIIHGVKENVLPLSGTYVCYAPTTGLPALTLPCGLDERGLPVGLQLLGDAFREDVCYQAGAAFESVFHLYDRLPGIRPESCC</sequence>
<reference evidence="2 3" key="1">
    <citation type="journal article" date="2015" name="Nat. Commun.">
        <title>Production of butyrate from lysine and the Amadori product fructoselysine by a human gut commensal.</title>
        <authorList>
            <person name="Bui T.P."/>
            <person name="Ritari J."/>
            <person name="Boeren S."/>
            <person name="de Waard P."/>
            <person name="Plugge C.M."/>
            <person name="de Vos W.M."/>
        </authorList>
    </citation>
    <scope>NUCLEOTIDE SEQUENCE [LARGE SCALE GENOMIC DNA]</scope>
    <source>
        <strain evidence="2 3">AF211</strain>
    </source>
</reference>
<feature type="domain" description="Amidase" evidence="1">
    <location>
        <begin position="27"/>
        <end position="450"/>
    </location>
</feature>
<dbReference type="eggNOG" id="COG0154">
    <property type="taxonomic scope" value="Bacteria"/>
</dbReference>
<dbReference type="KEGG" id="ibu:IB211_02583"/>
<organism evidence="2 3">
    <name type="scientific">Intestinimonas butyriciproducens</name>
    <dbReference type="NCBI Taxonomy" id="1297617"/>
    <lineage>
        <taxon>Bacteria</taxon>
        <taxon>Bacillati</taxon>
        <taxon>Bacillota</taxon>
        <taxon>Clostridia</taxon>
        <taxon>Eubacteriales</taxon>
        <taxon>Intestinimonas</taxon>
    </lineage>
</organism>
<dbReference type="PANTHER" id="PTHR11895:SF176">
    <property type="entry name" value="AMIDASE AMID-RELATED"/>
    <property type="match status" value="1"/>
</dbReference>
<keyword evidence="2" id="KW-0436">Ligase</keyword>
<keyword evidence="2" id="KW-0808">Transferase</keyword>
<reference evidence="3" key="2">
    <citation type="submission" date="2015-04" db="EMBL/GenBank/DDBJ databases">
        <title>A butyrogenic pathway from the amino acid lysine in a human gut commensal.</title>
        <authorList>
            <person name="de Vos W.M."/>
            <person name="Bui N.T.P."/>
            <person name="Plugge C.M."/>
            <person name="Ritari J."/>
        </authorList>
    </citation>
    <scope>NUCLEOTIDE SEQUENCE [LARGE SCALE GENOMIC DNA]</scope>
    <source>
        <strain evidence="3">AF211</strain>
    </source>
</reference>
<dbReference type="InterPro" id="IPR036928">
    <property type="entry name" value="AS_sf"/>
</dbReference>
<dbReference type="EC" id="6.3.5.6" evidence="2"/>
<evidence type="ECO:0000313" key="3">
    <source>
        <dbReference type="Proteomes" id="UP000064844"/>
    </source>
</evidence>
<dbReference type="Pfam" id="PF01425">
    <property type="entry name" value="Amidase"/>
    <property type="match status" value="1"/>
</dbReference>
<accession>A0A0S2W6M2</accession>
<dbReference type="Proteomes" id="UP000064844">
    <property type="component" value="Chromosome"/>
</dbReference>
<dbReference type="PATRIC" id="fig|1297617.4.peg.2658"/>
<dbReference type="GO" id="GO:0050566">
    <property type="term" value="F:asparaginyl-tRNA synthase (glutamine-hydrolyzing) activity"/>
    <property type="evidence" value="ECO:0007669"/>
    <property type="project" value="UniProtKB-EC"/>
</dbReference>
<dbReference type="EC" id="6.3.5.7" evidence="2"/>
<dbReference type="SUPFAM" id="SSF75304">
    <property type="entry name" value="Amidase signature (AS) enzymes"/>
    <property type="match status" value="1"/>
</dbReference>
<dbReference type="GO" id="GO:0050567">
    <property type="term" value="F:glutaminyl-tRNA synthase (glutamine-hydrolyzing) activity"/>
    <property type="evidence" value="ECO:0007669"/>
    <property type="project" value="UniProtKB-EC"/>
</dbReference>